<evidence type="ECO:0000256" key="1">
    <source>
        <dbReference type="SAM" id="Phobius"/>
    </source>
</evidence>
<evidence type="ECO:0000313" key="2">
    <source>
        <dbReference type="EMBL" id="KAA8529450.1"/>
    </source>
</evidence>
<keyword evidence="3" id="KW-1185">Reference proteome</keyword>
<dbReference type="AlphaFoldDB" id="A0A5J5AFU0"/>
<dbReference type="Proteomes" id="UP000325577">
    <property type="component" value="Linkage Group LG20"/>
</dbReference>
<keyword evidence="1" id="KW-1133">Transmembrane helix</keyword>
<reference evidence="2 3" key="1">
    <citation type="submission" date="2019-09" db="EMBL/GenBank/DDBJ databases">
        <title>A chromosome-level genome assembly of the Chinese tupelo Nyssa sinensis.</title>
        <authorList>
            <person name="Yang X."/>
            <person name="Kang M."/>
            <person name="Yang Y."/>
            <person name="Xiong H."/>
            <person name="Wang M."/>
            <person name="Zhang Z."/>
            <person name="Wang Z."/>
            <person name="Wu H."/>
            <person name="Ma T."/>
            <person name="Liu J."/>
            <person name="Xi Z."/>
        </authorList>
    </citation>
    <scope>NUCLEOTIDE SEQUENCE [LARGE SCALE GENOMIC DNA]</scope>
    <source>
        <strain evidence="2">J267</strain>
        <tissue evidence="2">Leaf</tissue>
    </source>
</reference>
<accession>A0A5J5AFU0</accession>
<protein>
    <submittedName>
        <fullName evidence="2">Uncharacterized protein</fullName>
    </submittedName>
</protein>
<feature type="transmembrane region" description="Helical" evidence="1">
    <location>
        <begin position="51"/>
        <end position="70"/>
    </location>
</feature>
<organism evidence="2 3">
    <name type="scientific">Nyssa sinensis</name>
    <dbReference type="NCBI Taxonomy" id="561372"/>
    <lineage>
        <taxon>Eukaryota</taxon>
        <taxon>Viridiplantae</taxon>
        <taxon>Streptophyta</taxon>
        <taxon>Embryophyta</taxon>
        <taxon>Tracheophyta</taxon>
        <taxon>Spermatophyta</taxon>
        <taxon>Magnoliopsida</taxon>
        <taxon>eudicotyledons</taxon>
        <taxon>Gunneridae</taxon>
        <taxon>Pentapetalae</taxon>
        <taxon>asterids</taxon>
        <taxon>Cornales</taxon>
        <taxon>Nyssaceae</taxon>
        <taxon>Nyssa</taxon>
    </lineage>
</organism>
<keyword evidence="1" id="KW-0472">Membrane</keyword>
<name>A0A5J5AFU0_9ASTE</name>
<dbReference type="EMBL" id="CM018044">
    <property type="protein sequence ID" value="KAA8529450.1"/>
    <property type="molecule type" value="Genomic_DNA"/>
</dbReference>
<proteinExistence type="predicted"/>
<gene>
    <name evidence="2" type="ORF">F0562_033751</name>
</gene>
<sequence>MENSLTNKELRFAVPFSLSFSSNSHSRIVFLKIKLTEILIKLSVKFESEEIFGAVKTFYAVVLCGLLFHLNQQSL</sequence>
<evidence type="ECO:0000313" key="3">
    <source>
        <dbReference type="Proteomes" id="UP000325577"/>
    </source>
</evidence>
<keyword evidence="1" id="KW-0812">Transmembrane</keyword>